<feature type="region of interest" description="Disordered" evidence="1">
    <location>
        <begin position="1"/>
        <end position="39"/>
    </location>
</feature>
<evidence type="ECO:0000313" key="2">
    <source>
        <dbReference type="EMBL" id="EEH45571.2"/>
    </source>
</evidence>
<name>C1G455_PARBD</name>
<dbReference type="KEGG" id="pbn:PADG_01721"/>
<dbReference type="RefSeq" id="XP_010757044.1">
    <property type="nucleotide sequence ID" value="XM_010758742.1"/>
</dbReference>
<protein>
    <submittedName>
        <fullName evidence="2">Uncharacterized protein</fullName>
    </submittedName>
</protein>
<dbReference type="AlphaFoldDB" id="C1G455"/>
<dbReference type="HOGENOM" id="CLU_2622678_0_0_1"/>
<evidence type="ECO:0000313" key="3">
    <source>
        <dbReference type="Proteomes" id="UP000001628"/>
    </source>
</evidence>
<accession>C1G455</accession>
<dbReference type="Proteomes" id="UP000001628">
    <property type="component" value="Unassembled WGS sequence"/>
</dbReference>
<dbReference type="GeneID" id="22581333"/>
<dbReference type="VEuPathDB" id="FungiDB:PADG_01721"/>
<organism evidence="2 3">
    <name type="scientific">Paracoccidioides brasiliensis (strain Pb18)</name>
    <dbReference type="NCBI Taxonomy" id="502780"/>
    <lineage>
        <taxon>Eukaryota</taxon>
        <taxon>Fungi</taxon>
        <taxon>Dikarya</taxon>
        <taxon>Ascomycota</taxon>
        <taxon>Pezizomycotina</taxon>
        <taxon>Eurotiomycetes</taxon>
        <taxon>Eurotiomycetidae</taxon>
        <taxon>Onygenales</taxon>
        <taxon>Ajellomycetaceae</taxon>
        <taxon>Paracoccidioides</taxon>
    </lineage>
</organism>
<gene>
    <name evidence="2" type="ORF">PADG_01721</name>
</gene>
<reference evidence="2 3" key="1">
    <citation type="journal article" date="2011" name="PLoS Genet.">
        <title>Comparative genomic analysis of human fungal pathogens causing paracoccidioidomycosis.</title>
        <authorList>
            <person name="Desjardins C.A."/>
            <person name="Champion M.D."/>
            <person name="Holder J.W."/>
            <person name="Muszewska A."/>
            <person name="Goldberg J."/>
            <person name="Bailao A.M."/>
            <person name="Brigido M.M."/>
            <person name="Ferreira M.E."/>
            <person name="Garcia A.M."/>
            <person name="Grynberg M."/>
            <person name="Gujja S."/>
            <person name="Heiman D.I."/>
            <person name="Henn M.R."/>
            <person name="Kodira C.D."/>
            <person name="Leon-Narvaez H."/>
            <person name="Longo L.V."/>
            <person name="Ma L.J."/>
            <person name="Malavazi I."/>
            <person name="Matsuo A.L."/>
            <person name="Morais F.V."/>
            <person name="Pereira M."/>
            <person name="Rodriguez-Brito S."/>
            <person name="Sakthikumar S."/>
            <person name="Salem-Izacc S.M."/>
            <person name="Sykes S.M."/>
            <person name="Teixeira M.M."/>
            <person name="Vallejo M.C."/>
            <person name="Walter M.E."/>
            <person name="Yandava C."/>
            <person name="Young S."/>
            <person name="Zeng Q."/>
            <person name="Zucker J."/>
            <person name="Felipe M.S."/>
            <person name="Goldman G.H."/>
            <person name="Haas B.J."/>
            <person name="McEwen J.G."/>
            <person name="Nino-Vega G."/>
            <person name="Puccia R."/>
            <person name="San-Blas G."/>
            <person name="Soares C.M."/>
            <person name="Birren B.W."/>
            <person name="Cuomo C.A."/>
        </authorList>
    </citation>
    <scope>NUCLEOTIDE SEQUENCE [LARGE SCALE GENOMIC DNA]</scope>
    <source>
        <strain evidence="2 3">Pb18</strain>
    </source>
</reference>
<keyword evidence="3" id="KW-1185">Reference proteome</keyword>
<dbReference type="EMBL" id="KN275958">
    <property type="protein sequence ID" value="EEH45571.2"/>
    <property type="molecule type" value="Genomic_DNA"/>
</dbReference>
<dbReference type="InParanoid" id="C1G455"/>
<proteinExistence type="predicted"/>
<sequence>MPSVETGVPGGLRLTPTFLSHLRTSSPNEDRGRKKRTDFSTYNRLRQNRIKLIYLILVVFSPSSPVEKLGWGERVREP</sequence>
<evidence type="ECO:0000256" key="1">
    <source>
        <dbReference type="SAM" id="MobiDB-lite"/>
    </source>
</evidence>